<evidence type="ECO:0000256" key="4">
    <source>
        <dbReference type="ARBA" id="ARBA00022801"/>
    </source>
</evidence>
<keyword evidence="8" id="KW-0472">Membrane</keyword>
<evidence type="ECO:0000256" key="2">
    <source>
        <dbReference type="ARBA" id="ARBA00006027"/>
    </source>
</evidence>
<dbReference type="GO" id="GO:0045490">
    <property type="term" value="P:pectin catabolic process"/>
    <property type="evidence" value="ECO:0007669"/>
    <property type="project" value="UniProtKB-UniRule"/>
</dbReference>
<dbReference type="SUPFAM" id="SSF51126">
    <property type="entry name" value="Pectin lyase-like"/>
    <property type="match status" value="1"/>
</dbReference>
<name>A0A7I8KI25_SPIIN</name>
<dbReference type="InterPro" id="IPR012334">
    <property type="entry name" value="Pectin_lyas_fold"/>
</dbReference>
<dbReference type="AlphaFoldDB" id="A0A7I8KI25"/>
<keyword evidence="8" id="KW-1133">Transmembrane helix</keyword>
<dbReference type="GO" id="GO:0042545">
    <property type="term" value="P:cell wall modification"/>
    <property type="evidence" value="ECO:0007669"/>
    <property type="project" value="UniProtKB-UniRule"/>
</dbReference>
<evidence type="ECO:0000259" key="9">
    <source>
        <dbReference type="SMART" id="SM00856"/>
    </source>
</evidence>
<comment type="pathway">
    <text evidence="1 7">Glycan metabolism; pectin degradation; 2-dehydro-3-deoxy-D-gluconate from pectin: step 1/5.</text>
</comment>
<feature type="domain" description="Pectinesterase inhibitor" evidence="9">
    <location>
        <begin position="71"/>
        <end position="224"/>
    </location>
</feature>
<accession>A0A7I8KI25</accession>
<dbReference type="Proteomes" id="UP000663760">
    <property type="component" value="Chromosome 6"/>
</dbReference>
<keyword evidence="5 7" id="KW-0063">Aspartyl esterase</keyword>
<comment type="similarity">
    <text evidence="3">In the C-terminal section; belongs to the pectinesterase family.</text>
</comment>
<dbReference type="Pfam" id="PF04043">
    <property type="entry name" value="PMEI"/>
    <property type="match status" value="1"/>
</dbReference>
<evidence type="ECO:0000313" key="11">
    <source>
        <dbReference type="Proteomes" id="UP000663760"/>
    </source>
</evidence>
<evidence type="ECO:0000256" key="7">
    <source>
        <dbReference type="RuleBase" id="RU000589"/>
    </source>
</evidence>
<comment type="catalytic activity">
    <reaction evidence="7">
        <text>[(1-&gt;4)-alpha-D-galacturonosyl methyl ester](n) + n H2O = [(1-&gt;4)-alpha-D-galacturonosyl](n) + n methanol + n H(+)</text>
        <dbReference type="Rhea" id="RHEA:22380"/>
        <dbReference type="Rhea" id="RHEA-COMP:14570"/>
        <dbReference type="Rhea" id="RHEA-COMP:14573"/>
        <dbReference type="ChEBI" id="CHEBI:15377"/>
        <dbReference type="ChEBI" id="CHEBI:15378"/>
        <dbReference type="ChEBI" id="CHEBI:17790"/>
        <dbReference type="ChEBI" id="CHEBI:140522"/>
        <dbReference type="ChEBI" id="CHEBI:140523"/>
        <dbReference type="EC" id="3.1.1.11"/>
    </reaction>
</comment>
<evidence type="ECO:0000256" key="3">
    <source>
        <dbReference type="ARBA" id="ARBA00007786"/>
    </source>
</evidence>
<dbReference type="InterPro" id="IPR033131">
    <property type="entry name" value="Pectinesterase_Asp_AS"/>
</dbReference>
<dbReference type="FunFam" id="2.160.20.10:FF:000001">
    <property type="entry name" value="Pectinesterase"/>
    <property type="match status" value="1"/>
</dbReference>
<dbReference type="InterPro" id="IPR006501">
    <property type="entry name" value="Pectinesterase_inhib_dom"/>
</dbReference>
<evidence type="ECO:0000256" key="5">
    <source>
        <dbReference type="ARBA" id="ARBA00023085"/>
    </source>
</evidence>
<keyword evidence="8" id="KW-0812">Transmembrane</keyword>
<dbReference type="EC" id="3.1.1.11" evidence="7"/>
<dbReference type="GO" id="GO:0004857">
    <property type="term" value="F:enzyme inhibitor activity"/>
    <property type="evidence" value="ECO:0007669"/>
    <property type="project" value="InterPro"/>
</dbReference>
<proteinExistence type="inferred from homology"/>
<dbReference type="PANTHER" id="PTHR31707">
    <property type="entry name" value="PECTINESTERASE"/>
    <property type="match status" value="1"/>
</dbReference>
<reference evidence="10" key="1">
    <citation type="submission" date="2020-02" db="EMBL/GenBank/DDBJ databases">
        <authorList>
            <person name="Scholz U."/>
            <person name="Mascher M."/>
            <person name="Fiebig A."/>
        </authorList>
    </citation>
    <scope>NUCLEOTIDE SEQUENCE</scope>
</reference>
<dbReference type="SMART" id="SM00856">
    <property type="entry name" value="PMEI"/>
    <property type="match status" value="1"/>
</dbReference>
<dbReference type="InterPro" id="IPR000070">
    <property type="entry name" value="Pectinesterase_cat"/>
</dbReference>
<dbReference type="Gene3D" id="2.160.20.10">
    <property type="entry name" value="Single-stranded right-handed beta-helix, Pectin lyase-like"/>
    <property type="match status" value="1"/>
</dbReference>
<organism evidence="10 11">
    <name type="scientific">Spirodela intermedia</name>
    <name type="common">Intermediate duckweed</name>
    <dbReference type="NCBI Taxonomy" id="51605"/>
    <lineage>
        <taxon>Eukaryota</taxon>
        <taxon>Viridiplantae</taxon>
        <taxon>Streptophyta</taxon>
        <taxon>Embryophyta</taxon>
        <taxon>Tracheophyta</taxon>
        <taxon>Spermatophyta</taxon>
        <taxon>Magnoliopsida</taxon>
        <taxon>Liliopsida</taxon>
        <taxon>Araceae</taxon>
        <taxon>Lemnoideae</taxon>
        <taxon>Spirodela</taxon>
    </lineage>
</organism>
<dbReference type="GO" id="GO:0030599">
    <property type="term" value="F:pectinesterase activity"/>
    <property type="evidence" value="ECO:0007669"/>
    <property type="project" value="UniProtKB-UniRule"/>
</dbReference>
<evidence type="ECO:0000256" key="8">
    <source>
        <dbReference type="SAM" id="Phobius"/>
    </source>
</evidence>
<comment type="similarity">
    <text evidence="2">In the N-terminal section; belongs to the PMEI family.</text>
</comment>
<gene>
    <name evidence="10" type="ORF">SI8410_06008152</name>
</gene>
<dbReference type="PROSITE" id="PS00503">
    <property type="entry name" value="PECTINESTERASE_2"/>
    <property type="match status" value="1"/>
</dbReference>
<evidence type="ECO:0000256" key="6">
    <source>
        <dbReference type="PROSITE-ProRule" id="PRU10040"/>
    </source>
</evidence>
<dbReference type="InterPro" id="IPR035513">
    <property type="entry name" value="Invertase/methylesterase_inhib"/>
</dbReference>
<dbReference type="Pfam" id="PF01095">
    <property type="entry name" value="Pectinesterase"/>
    <property type="match status" value="1"/>
</dbReference>
<dbReference type="InterPro" id="IPR011050">
    <property type="entry name" value="Pectin_lyase_fold/virulence"/>
</dbReference>
<dbReference type="Gene3D" id="1.20.140.40">
    <property type="entry name" value="Invertase/pectin methylesterase inhibitor family protein"/>
    <property type="match status" value="1"/>
</dbReference>
<keyword evidence="11" id="KW-1185">Reference proteome</keyword>
<evidence type="ECO:0000256" key="1">
    <source>
        <dbReference type="ARBA" id="ARBA00005184"/>
    </source>
</evidence>
<dbReference type="SUPFAM" id="SSF101148">
    <property type="entry name" value="Plant invertase/pectin methylesterase inhibitor"/>
    <property type="match status" value="1"/>
</dbReference>
<keyword evidence="4 7" id="KW-0378">Hydrolase</keyword>
<dbReference type="OrthoDB" id="2019149at2759"/>
<dbReference type="NCBIfam" id="TIGR01614">
    <property type="entry name" value="PME_inhib"/>
    <property type="match status" value="1"/>
</dbReference>
<dbReference type="CDD" id="cd15798">
    <property type="entry name" value="PMEI-like_3"/>
    <property type="match status" value="1"/>
</dbReference>
<dbReference type="UniPathway" id="UPA00545">
    <property type="reaction ID" value="UER00823"/>
</dbReference>
<dbReference type="EMBL" id="LR746269">
    <property type="protein sequence ID" value="CAA7397487.1"/>
    <property type="molecule type" value="Genomic_DNA"/>
</dbReference>
<protein>
    <recommendedName>
        <fullName evidence="7">Pectinesterase</fullName>
        <ecNumber evidence="7">3.1.1.11</ecNumber>
    </recommendedName>
</protein>
<feature type="active site" evidence="6">
    <location>
        <position position="423"/>
    </location>
</feature>
<evidence type="ECO:0000313" key="10">
    <source>
        <dbReference type="EMBL" id="CAA7397487.1"/>
    </source>
</evidence>
<sequence length="594" mass="64723">MNYGKLVPSESFRSGAAASGIPAPPQERPRRRRYLLLASLGAVLLLLVGGGAASLGILLAARRSRSEELTKPSEAISRTCAMTRYPALCISSLVNFPGAMAVPQNELVHVAVNVTLRHVGRAFYRAAAIANLQMEKLERAAYEDCMELMEDSVDQLRRSLAAIAAGRRGPSAADADVRTWLSAALTNQDTCAEGLAGVAAGPLKDQLAAYLEDLWEMASNSLAIFAGSSGGDDFSEIPIQNRRRRLMGDAPFPAWVTGKDRSLLETPAVAIEADLVVAQDGSGRYETIQQAVKAAPEHSTRRIIIHIKAGRYEENVKVGRKKTNLMFIGDGRGKTIVSGNLSVSDRLTTFHTATFAAMGTGFVARDMTFENTAGPAKHQAVALRVGADRAVVYRCDVLGYQDTLYVHSQRQFYRDCAVAGTVDFVFGNAAVVLQNCTLYARRPLEKQKNTITAQGRKDPNQNTGISIHVSRVLPSPELAAAEKEEGRHHRRYPTFLGRPWKAYSRTVFMLSHIAGHVHPAGWLEWDGDFAVDTLYYGEYRNSGDGAAVGLRVNWPGYRVIAMEEEAAKFTVRRFIHGTSWLPSTGVAFLSGLTP</sequence>
<feature type="transmembrane region" description="Helical" evidence="8">
    <location>
        <begin position="34"/>
        <end position="61"/>
    </location>
</feature>